<protein>
    <submittedName>
        <fullName evidence="1">Uncharacterized protein</fullName>
    </submittedName>
</protein>
<keyword evidence="2" id="KW-1185">Reference proteome</keyword>
<name>A0A1H0CGB0_9BACI</name>
<proteinExistence type="predicted"/>
<dbReference type="Proteomes" id="UP000199334">
    <property type="component" value="Unassembled WGS sequence"/>
</dbReference>
<reference evidence="1 2" key="1">
    <citation type="submission" date="2016-10" db="EMBL/GenBank/DDBJ databases">
        <authorList>
            <person name="de Groot N.N."/>
        </authorList>
    </citation>
    <scope>NUCLEOTIDE SEQUENCE [LARGE SCALE GENOMIC DNA]</scope>
    <source>
        <strain evidence="1 2">CGMCC 1.3442</strain>
    </source>
</reference>
<evidence type="ECO:0000313" key="1">
    <source>
        <dbReference type="EMBL" id="SDN56811.1"/>
    </source>
</evidence>
<accession>A0A1H0CGB0</accession>
<dbReference type="AlphaFoldDB" id="A0A1H0CGB0"/>
<dbReference type="EMBL" id="FNIG01000006">
    <property type="protein sequence ID" value="SDN56811.1"/>
    <property type="molecule type" value="Genomic_DNA"/>
</dbReference>
<evidence type="ECO:0000313" key="2">
    <source>
        <dbReference type="Proteomes" id="UP000199334"/>
    </source>
</evidence>
<gene>
    <name evidence="1" type="ORF">SAMN05216498_2525</name>
</gene>
<dbReference type="RefSeq" id="WP_093856945.1">
    <property type="nucleotide sequence ID" value="NZ_BJVZ01000002.1"/>
</dbReference>
<sequence>MFLYKITQEEDLGKYGIEKESVMLCHDEKYDQYEFEELLRGIRGYLRKHERYVEIEYIVRELIPYGFKKIGFTAEDEFVLENYWV</sequence>
<organism evidence="1 2">
    <name type="scientific">Tenuibacillus multivorans</name>
    <dbReference type="NCBI Taxonomy" id="237069"/>
    <lineage>
        <taxon>Bacteria</taxon>
        <taxon>Bacillati</taxon>
        <taxon>Bacillota</taxon>
        <taxon>Bacilli</taxon>
        <taxon>Bacillales</taxon>
        <taxon>Bacillaceae</taxon>
        <taxon>Tenuibacillus</taxon>
    </lineage>
</organism>